<organism evidence="1 2">
    <name type="scientific">Triparma laevis f. inornata</name>
    <dbReference type="NCBI Taxonomy" id="1714386"/>
    <lineage>
        <taxon>Eukaryota</taxon>
        <taxon>Sar</taxon>
        <taxon>Stramenopiles</taxon>
        <taxon>Ochrophyta</taxon>
        <taxon>Bolidophyceae</taxon>
        <taxon>Parmales</taxon>
        <taxon>Triparmaceae</taxon>
        <taxon>Triparma</taxon>
    </lineage>
</organism>
<sequence>EEEQEAAEPKVMIGELKAKWGIVPDEAEMTAVWEAAAAVKI</sequence>
<comment type="caution">
    <text evidence="1">The sequence shown here is derived from an EMBL/GenBank/DDBJ whole genome shotgun (WGS) entry which is preliminary data.</text>
</comment>
<protein>
    <submittedName>
        <fullName evidence="1">Uncharacterized protein</fullName>
    </submittedName>
</protein>
<dbReference type="AlphaFoldDB" id="A0A9W7EZA2"/>
<feature type="non-terminal residue" evidence="1">
    <location>
        <position position="1"/>
    </location>
</feature>
<name>A0A9W7EZA2_9STRA</name>
<dbReference type="Proteomes" id="UP001162640">
    <property type="component" value="Unassembled WGS sequence"/>
</dbReference>
<gene>
    <name evidence="1" type="ORF">TL16_g13382</name>
</gene>
<evidence type="ECO:0000313" key="2">
    <source>
        <dbReference type="Proteomes" id="UP001162640"/>
    </source>
</evidence>
<reference evidence="2" key="1">
    <citation type="journal article" date="2023" name="Commun. Biol.">
        <title>Genome analysis of Parmales, the sister group of diatoms, reveals the evolutionary specialization of diatoms from phago-mixotrophs to photoautotrophs.</title>
        <authorList>
            <person name="Ban H."/>
            <person name="Sato S."/>
            <person name="Yoshikawa S."/>
            <person name="Yamada K."/>
            <person name="Nakamura Y."/>
            <person name="Ichinomiya M."/>
            <person name="Sato N."/>
            <person name="Blanc-Mathieu R."/>
            <person name="Endo H."/>
            <person name="Kuwata A."/>
            <person name="Ogata H."/>
        </authorList>
    </citation>
    <scope>NUCLEOTIDE SEQUENCE [LARGE SCALE GENOMIC DNA]</scope>
</reference>
<dbReference type="EMBL" id="BLQM01000818">
    <property type="protein sequence ID" value="GMH97969.1"/>
    <property type="molecule type" value="Genomic_DNA"/>
</dbReference>
<accession>A0A9W7EZA2</accession>
<proteinExistence type="predicted"/>
<evidence type="ECO:0000313" key="1">
    <source>
        <dbReference type="EMBL" id="GMH97969.1"/>
    </source>
</evidence>